<proteinExistence type="inferred from homology"/>
<protein>
    <submittedName>
        <fullName evidence="5">BlaI/MecI/CopY family transcriptional regulator</fullName>
    </submittedName>
</protein>
<dbReference type="Gene3D" id="1.10.10.10">
    <property type="entry name" value="Winged helix-like DNA-binding domain superfamily/Winged helix DNA-binding domain"/>
    <property type="match status" value="1"/>
</dbReference>
<accession>A0A7H9AMM0</accession>
<dbReference type="InterPro" id="IPR036390">
    <property type="entry name" value="WH_DNA-bd_sf"/>
</dbReference>
<dbReference type="InterPro" id="IPR005650">
    <property type="entry name" value="BlaI_family"/>
</dbReference>
<dbReference type="EMBL" id="CP058595">
    <property type="protein sequence ID" value="QLG44667.1"/>
    <property type="molecule type" value="Genomic_DNA"/>
</dbReference>
<organism evidence="5 6">
    <name type="scientific">Costertonia aggregata</name>
    <dbReference type="NCBI Taxonomy" id="343403"/>
    <lineage>
        <taxon>Bacteria</taxon>
        <taxon>Pseudomonadati</taxon>
        <taxon>Bacteroidota</taxon>
        <taxon>Flavobacteriia</taxon>
        <taxon>Flavobacteriales</taxon>
        <taxon>Flavobacteriaceae</taxon>
        <taxon>Costertonia</taxon>
    </lineage>
</organism>
<dbReference type="GO" id="GO:0045892">
    <property type="term" value="P:negative regulation of DNA-templated transcription"/>
    <property type="evidence" value="ECO:0007669"/>
    <property type="project" value="InterPro"/>
</dbReference>
<reference evidence="5 6" key="1">
    <citation type="journal article" date="2006" name="Int. J. Syst. Evol. Microbiol.">
        <title>Costertonia aggregata gen. nov., sp. nov., a mesophilic marine bacterium of the family Flavobacteriaceae, isolated from a mature biofilm.</title>
        <authorList>
            <person name="Kwon K.K."/>
            <person name="Lee Y.K."/>
            <person name="Lee H.K."/>
        </authorList>
    </citation>
    <scope>NUCLEOTIDE SEQUENCE [LARGE SCALE GENOMIC DNA]</scope>
    <source>
        <strain evidence="5 6">KCCM 42265</strain>
    </source>
</reference>
<name>A0A7H9AMM0_9FLAO</name>
<dbReference type="InterPro" id="IPR036388">
    <property type="entry name" value="WH-like_DNA-bd_sf"/>
</dbReference>
<dbReference type="PIRSF" id="PIRSF019455">
    <property type="entry name" value="CopR_AtkY"/>
    <property type="match status" value="1"/>
</dbReference>
<dbReference type="GO" id="GO:0003677">
    <property type="term" value="F:DNA binding"/>
    <property type="evidence" value="ECO:0007669"/>
    <property type="project" value="UniProtKB-KW"/>
</dbReference>
<evidence type="ECO:0000313" key="6">
    <source>
        <dbReference type="Proteomes" id="UP000509302"/>
    </source>
</evidence>
<gene>
    <name evidence="5" type="ORF">HYG79_04680</name>
</gene>
<evidence type="ECO:0000313" key="5">
    <source>
        <dbReference type="EMBL" id="QLG44667.1"/>
    </source>
</evidence>
<evidence type="ECO:0000256" key="2">
    <source>
        <dbReference type="ARBA" id="ARBA00023015"/>
    </source>
</evidence>
<keyword evidence="2" id="KW-0805">Transcription regulation</keyword>
<dbReference type="Proteomes" id="UP000509302">
    <property type="component" value="Chromosome"/>
</dbReference>
<dbReference type="Gene3D" id="1.10.4040.10">
    <property type="entry name" value="Penicillinase repressor domain"/>
    <property type="match status" value="1"/>
</dbReference>
<comment type="similarity">
    <text evidence="1">Belongs to the BlaI transcriptional regulatory family.</text>
</comment>
<keyword evidence="3" id="KW-0238">DNA-binding</keyword>
<dbReference type="AlphaFoldDB" id="A0A7H9AMM0"/>
<dbReference type="SUPFAM" id="SSF46785">
    <property type="entry name" value="Winged helix' DNA-binding domain"/>
    <property type="match status" value="1"/>
</dbReference>
<evidence type="ECO:0000256" key="1">
    <source>
        <dbReference type="ARBA" id="ARBA00011046"/>
    </source>
</evidence>
<keyword evidence="6" id="KW-1185">Reference proteome</keyword>
<evidence type="ECO:0000256" key="3">
    <source>
        <dbReference type="ARBA" id="ARBA00023125"/>
    </source>
</evidence>
<dbReference type="Pfam" id="PF03965">
    <property type="entry name" value="Penicillinase_R"/>
    <property type="match status" value="1"/>
</dbReference>
<sequence>MKQLTKAEEEVMHVLWQLEKCNVAAIIDKLPEPKPAYNTVSTIVRILESKGFVDHEQEGKGYLYFPLLKKADYSSQSINKLVDGYFHGSFKSMVSFFVKKNDVSLSELESILQEIKKDTKSKNRKTDN</sequence>
<evidence type="ECO:0000256" key="4">
    <source>
        <dbReference type="ARBA" id="ARBA00023163"/>
    </source>
</evidence>
<dbReference type="KEGG" id="cagg:HYG79_04680"/>
<dbReference type="RefSeq" id="WP_179241001.1">
    <property type="nucleotide sequence ID" value="NZ_CP058595.1"/>
</dbReference>
<keyword evidence="4" id="KW-0804">Transcription</keyword>